<keyword evidence="8 13" id="KW-0547">Nucleotide-binding</keyword>
<keyword evidence="3" id="KW-0433">Leucine-rich repeat</keyword>
<dbReference type="InterPro" id="IPR025875">
    <property type="entry name" value="Leu-rich_rpt_4"/>
</dbReference>
<organism evidence="17 18">
    <name type="scientific">Cucumis melo</name>
    <name type="common">Muskmelon</name>
    <dbReference type="NCBI Taxonomy" id="3656"/>
    <lineage>
        <taxon>Eukaryota</taxon>
        <taxon>Viridiplantae</taxon>
        <taxon>Streptophyta</taxon>
        <taxon>Embryophyta</taxon>
        <taxon>Tracheophyta</taxon>
        <taxon>Spermatophyta</taxon>
        <taxon>Magnoliopsida</taxon>
        <taxon>eudicotyledons</taxon>
        <taxon>Gunneridae</taxon>
        <taxon>Pentapetalae</taxon>
        <taxon>rosids</taxon>
        <taxon>fabids</taxon>
        <taxon>Cucurbitales</taxon>
        <taxon>Cucurbitaceae</taxon>
        <taxon>Benincaseae</taxon>
        <taxon>Cucumis</taxon>
    </lineage>
</organism>
<dbReference type="PANTHER" id="PTHR45631:SF202">
    <property type="entry name" value="SENESCENCE-INDUCED RECEPTOR-LIKE SERINE_THREONINE-PROTEIN KINASE"/>
    <property type="match status" value="1"/>
</dbReference>
<keyword evidence="2" id="KW-0723">Serine/threonine-protein kinase</keyword>
<dbReference type="Pfam" id="PF07714">
    <property type="entry name" value="PK_Tyr_Ser-Thr"/>
    <property type="match status" value="1"/>
</dbReference>
<dbReference type="SMART" id="SM00220">
    <property type="entry name" value="S_TKc"/>
    <property type="match status" value="1"/>
</dbReference>
<evidence type="ECO:0000313" key="18">
    <source>
        <dbReference type="RefSeq" id="XP_050938900.1"/>
    </source>
</evidence>
<keyword evidence="7" id="KW-0677">Repeat</keyword>
<dbReference type="Gene3D" id="1.10.510.10">
    <property type="entry name" value="Transferase(Phosphotransferase) domain 1"/>
    <property type="match status" value="1"/>
</dbReference>
<dbReference type="Pfam" id="PF12819">
    <property type="entry name" value="Malectin_like"/>
    <property type="match status" value="1"/>
</dbReference>
<accession>A0ABM3KM97</accession>
<evidence type="ECO:0000259" key="16">
    <source>
        <dbReference type="PROSITE" id="PS50011"/>
    </source>
</evidence>
<dbReference type="InterPro" id="IPR024788">
    <property type="entry name" value="Malectin-like_Carb-bd_dom"/>
</dbReference>
<dbReference type="InterPro" id="IPR032675">
    <property type="entry name" value="LRR_dom_sf"/>
</dbReference>
<feature type="signal peptide" evidence="15">
    <location>
        <begin position="1"/>
        <end position="17"/>
    </location>
</feature>
<keyword evidence="17" id="KW-1185">Reference proteome</keyword>
<dbReference type="InterPro" id="IPR017441">
    <property type="entry name" value="Protein_kinase_ATP_BS"/>
</dbReference>
<sequence length="886" mass="99022">MGASTHFFSVFFPSALALTLTLLLPLQASDQSGFISLDCGSPEDTMYTEITNNISYVSDAPFVKSGVSESIGSRMGADNAPFPRQMRSLRSFPQGIRNCYNVSIVNGSKYLIRASFLYENYDGLDMLPAFDIYIGNSLWERVNFTDTHLEPSIELIHITSSNEVHMCLINIGNGVPIISSLEFRPLLNTTYQTVSRSLSLQSRFDFGLSDKEEYRYPYDVYDRIWSTVNYYGQEPVTASATTGAVEENNYKVPSIVMKTASTVKDISLNTKNSSEYYVFMHFSEVVELQPNQSRVFNITHNENFFYGPLIPSYLSTLTVSNKDPLNASNLHLFSFISTNNATLPPIINAFEVYYVKDIIELETNQGDVNAITKIKSTYGIKRDWQGDPCVPMKYPWSGLNCSNATAPRIIYLNLSASGLTGEISSYISNLTMLRTLDLSHNELTGELPEFLTNFPNLRVLILTGNKLTGSVPEVLMQRAEAKSLTLRLFPLHFILRAGLECVGENPDLCTSLKCDNKKNKYLVLIILSTIIAVLLPILMVTLVLYKRRKQREHLKRSIQERLLKSKNQQVHYSEILVITDNLKTSIGEGGFGKVYLGVLSDKIQVAVKLLSASSRQGTKEFKAEAEILTIVHHRNLVSLIGYCDEAENKALIYEFMANGNLRKHLSDSSTTVLSWKQRLQIALDAAQGLEYLHNCCKPPILHRDMKTSNILLNEKMQAKISDFGLSRIFANENDTHLATRPAGTFGYVDPTIHLCGNFSKKSDVYSFGIVLFELITGKPVIIKSGTGNEIHIVDWAKPLIVEGNSQSIVDQRLEGCIEICSATKFMELALCCTLSTSAQRPDISDVVKQLIKCQEMAQNRTTSHGPPINHNFSYTSIGSDSILSPR</sequence>
<dbReference type="Pfam" id="PF12799">
    <property type="entry name" value="LRR_4"/>
    <property type="match status" value="1"/>
</dbReference>
<feature type="chain" id="PRO_5047516152" evidence="15">
    <location>
        <begin position="18"/>
        <end position="886"/>
    </location>
</feature>
<dbReference type="SUPFAM" id="SSF56112">
    <property type="entry name" value="Protein kinase-like (PK-like)"/>
    <property type="match status" value="1"/>
</dbReference>
<evidence type="ECO:0000256" key="10">
    <source>
        <dbReference type="ARBA" id="ARBA00022840"/>
    </source>
</evidence>
<dbReference type="Gene3D" id="3.80.10.10">
    <property type="entry name" value="Ribonuclease Inhibitor"/>
    <property type="match status" value="1"/>
</dbReference>
<evidence type="ECO:0000256" key="15">
    <source>
        <dbReference type="SAM" id="SignalP"/>
    </source>
</evidence>
<evidence type="ECO:0000313" key="17">
    <source>
        <dbReference type="Proteomes" id="UP001652600"/>
    </source>
</evidence>
<dbReference type="InterPro" id="IPR011009">
    <property type="entry name" value="Kinase-like_dom_sf"/>
</dbReference>
<evidence type="ECO:0000256" key="2">
    <source>
        <dbReference type="ARBA" id="ARBA00022527"/>
    </source>
</evidence>
<feature type="binding site" evidence="13">
    <location>
        <position position="608"/>
    </location>
    <ligand>
        <name>ATP</name>
        <dbReference type="ChEBI" id="CHEBI:30616"/>
    </ligand>
</feature>
<keyword evidence="5 14" id="KW-0812">Transmembrane</keyword>
<reference evidence="18" key="2">
    <citation type="submission" date="2025-08" db="UniProtKB">
        <authorList>
            <consortium name="RefSeq"/>
        </authorList>
    </citation>
    <scope>IDENTIFICATION</scope>
    <source>
        <tissue evidence="18">Stem</tissue>
    </source>
</reference>
<evidence type="ECO:0000256" key="13">
    <source>
        <dbReference type="PROSITE-ProRule" id="PRU10141"/>
    </source>
</evidence>
<keyword evidence="10 13" id="KW-0067">ATP-binding</keyword>
<evidence type="ECO:0000256" key="9">
    <source>
        <dbReference type="ARBA" id="ARBA00022777"/>
    </source>
</evidence>
<dbReference type="GeneID" id="103500768"/>
<evidence type="ECO:0000256" key="7">
    <source>
        <dbReference type="ARBA" id="ARBA00022737"/>
    </source>
</evidence>
<dbReference type="Proteomes" id="UP001652600">
    <property type="component" value="Chromosome 1"/>
</dbReference>
<evidence type="ECO:0000256" key="12">
    <source>
        <dbReference type="ARBA" id="ARBA00023136"/>
    </source>
</evidence>
<dbReference type="PROSITE" id="PS50011">
    <property type="entry name" value="PROTEIN_KINASE_DOM"/>
    <property type="match status" value="1"/>
</dbReference>
<dbReference type="PANTHER" id="PTHR45631">
    <property type="entry name" value="OS07G0107800 PROTEIN-RELATED"/>
    <property type="match status" value="1"/>
</dbReference>
<evidence type="ECO:0000256" key="4">
    <source>
        <dbReference type="ARBA" id="ARBA00022679"/>
    </source>
</evidence>
<dbReference type="RefSeq" id="XP_050938900.1">
    <property type="nucleotide sequence ID" value="XM_051082943.1"/>
</dbReference>
<proteinExistence type="predicted"/>
<dbReference type="SUPFAM" id="SSF52058">
    <property type="entry name" value="L domain-like"/>
    <property type="match status" value="1"/>
</dbReference>
<dbReference type="Gene3D" id="3.30.200.20">
    <property type="entry name" value="Phosphorylase Kinase, domain 1"/>
    <property type="match status" value="1"/>
</dbReference>
<reference evidence="17" key="1">
    <citation type="submission" date="2025-05" db="UniProtKB">
        <authorList>
            <consortium name="RefSeq"/>
        </authorList>
    </citation>
    <scope>NUCLEOTIDE SEQUENCE [LARGE SCALE GENOMIC DNA]</scope>
</reference>
<comment type="subcellular location">
    <subcellularLocation>
        <location evidence="1">Membrane</location>
        <topology evidence="1">Single-pass membrane protein</topology>
    </subcellularLocation>
</comment>
<dbReference type="PROSITE" id="PS00108">
    <property type="entry name" value="PROTEIN_KINASE_ST"/>
    <property type="match status" value="1"/>
</dbReference>
<protein>
    <submittedName>
        <fullName evidence="18">Leucine-rich repeat receptor-like protein kinase At2g19210</fullName>
    </submittedName>
</protein>
<dbReference type="CDD" id="cd14066">
    <property type="entry name" value="STKc_IRAK"/>
    <property type="match status" value="1"/>
</dbReference>
<name>A0ABM3KM97_CUCME</name>
<keyword evidence="11 14" id="KW-1133">Transmembrane helix</keyword>
<dbReference type="InterPro" id="IPR001245">
    <property type="entry name" value="Ser-Thr/Tyr_kinase_cat_dom"/>
</dbReference>
<keyword evidence="9" id="KW-0418">Kinase</keyword>
<evidence type="ECO:0000256" key="1">
    <source>
        <dbReference type="ARBA" id="ARBA00004167"/>
    </source>
</evidence>
<evidence type="ECO:0000256" key="5">
    <source>
        <dbReference type="ARBA" id="ARBA00022692"/>
    </source>
</evidence>
<evidence type="ECO:0000256" key="8">
    <source>
        <dbReference type="ARBA" id="ARBA00022741"/>
    </source>
</evidence>
<dbReference type="InterPro" id="IPR008271">
    <property type="entry name" value="Ser/Thr_kinase_AS"/>
</dbReference>
<keyword evidence="6 15" id="KW-0732">Signal</keyword>
<keyword evidence="12 14" id="KW-0472">Membrane</keyword>
<feature type="transmembrane region" description="Helical" evidence="14">
    <location>
        <begin position="521"/>
        <end position="545"/>
    </location>
</feature>
<keyword evidence="4" id="KW-0808">Transferase</keyword>
<dbReference type="PROSITE" id="PS00107">
    <property type="entry name" value="PROTEIN_KINASE_ATP"/>
    <property type="match status" value="1"/>
</dbReference>
<evidence type="ECO:0000256" key="6">
    <source>
        <dbReference type="ARBA" id="ARBA00022729"/>
    </source>
</evidence>
<feature type="domain" description="Protein kinase" evidence="16">
    <location>
        <begin position="580"/>
        <end position="857"/>
    </location>
</feature>
<evidence type="ECO:0000256" key="14">
    <source>
        <dbReference type="SAM" id="Phobius"/>
    </source>
</evidence>
<evidence type="ECO:0000256" key="11">
    <source>
        <dbReference type="ARBA" id="ARBA00022989"/>
    </source>
</evidence>
<dbReference type="InterPro" id="IPR000719">
    <property type="entry name" value="Prot_kinase_dom"/>
</dbReference>
<gene>
    <name evidence="18" type="primary">LOC103500768</name>
</gene>
<evidence type="ECO:0000256" key="3">
    <source>
        <dbReference type="ARBA" id="ARBA00022614"/>
    </source>
</evidence>